<accession>A0AAV0ZIU5</accession>
<evidence type="ECO:0000313" key="2">
    <source>
        <dbReference type="Proteomes" id="UP001157006"/>
    </source>
</evidence>
<protein>
    <submittedName>
        <fullName evidence="1">Uncharacterized protein</fullName>
    </submittedName>
</protein>
<dbReference type="Proteomes" id="UP001157006">
    <property type="component" value="Chromosome 2"/>
</dbReference>
<evidence type="ECO:0000313" key="1">
    <source>
        <dbReference type="EMBL" id="CAI8597801.1"/>
    </source>
</evidence>
<gene>
    <name evidence="1" type="ORF">VFH_II098160</name>
</gene>
<dbReference type="AlphaFoldDB" id="A0AAV0ZIU5"/>
<proteinExistence type="predicted"/>
<dbReference type="EMBL" id="OX451737">
    <property type="protein sequence ID" value="CAI8597801.1"/>
    <property type="molecule type" value="Genomic_DNA"/>
</dbReference>
<sequence length="117" mass="13296">MGPGNNVSVHSPYPYPFFPSELSPINCFNYLTKLINNNERKKHNAKVEDIKFSVRVSFIFDATSSFSSRILLRRLWIGDALMTFSQLSKVKQKSRDSFSVVVIAIAFTREEEAVGDC</sequence>
<organism evidence="1 2">
    <name type="scientific">Vicia faba</name>
    <name type="common">Broad bean</name>
    <name type="synonym">Faba vulgaris</name>
    <dbReference type="NCBI Taxonomy" id="3906"/>
    <lineage>
        <taxon>Eukaryota</taxon>
        <taxon>Viridiplantae</taxon>
        <taxon>Streptophyta</taxon>
        <taxon>Embryophyta</taxon>
        <taxon>Tracheophyta</taxon>
        <taxon>Spermatophyta</taxon>
        <taxon>Magnoliopsida</taxon>
        <taxon>eudicotyledons</taxon>
        <taxon>Gunneridae</taxon>
        <taxon>Pentapetalae</taxon>
        <taxon>rosids</taxon>
        <taxon>fabids</taxon>
        <taxon>Fabales</taxon>
        <taxon>Fabaceae</taxon>
        <taxon>Papilionoideae</taxon>
        <taxon>50 kb inversion clade</taxon>
        <taxon>NPAAA clade</taxon>
        <taxon>Hologalegina</taxon>
        <taxon>IRL clade</taxon>
        <taxon>Fabeae</taxon>
        <taxon>Vicia</taxon>
    </lineage>
</organism>
<reference evidence="1 2" key="1">
    <citation type="submission" date="2023-01" db="EMBL/GenBank/DDBJ databases">
        <authorList>
            <person name="Kreplak J."/>
        </authorList>
    </citation>
    <scope>NUCLEOTIDE SEQUENCE [LARGE SCALE GENOMIC DNA]</scope>
</reference>
<keyword evidence="2" id="KW-1185">Reference proteome</keyword>
<name>A0AAV0ZIU5_VICFA</name>